<dbReference type="EMBL" id="LGRX02026901">
    <property type="protein sequence ID" value="KAK3250117.1"/>
    <property type="molecule type" value="Genomic_DNA"/>
</dbReference>
<feature type="domain" description="Beta-carotene isomerase D27-like C-terminal" evidence="1">
    <location>
        <begin position="184"/>
        <end position="280"/>
    </location>
</feature>
<dbReference type="Proteomes" id="UP001190700">
    <property type="component" value="Unassembled WGS sequence"/>
</dbReference>
<accession>A0AAE0F3L0</accession>
<gene>
    <name evidence="2" type="ORF">CYMTET_40483</name>
</gene>
<evidence type="ECO:0000259" key="1">
    <source>
        <dbReference type="Pfam" id="PF13225"/>
    </source>
</evidence>
<dbReference type="InterPro" id="IPR038938">
    <property type="entry name" value="D27-like"/>
</dbReference>
<comment type="caution">
    <text evidence="2">The sequence shown here is derived from an EMBL/GenBank/DDBJ whole genome shotgun (WGS) entry which is preliminary data.</text>
</comment>
<dbReference type="PANTHER" id="PTHR33591:SF2">
    <property type="entry name" value="BETA-CAROTENE ISOMERASE D27"/>
    <property type="match status" value="1"/>
</dbReference>
<dbReference type="GO" id="GO:0005506">
    <property type="term" value="F:iron ion binding"/>
    <property type="evidence" value="ECO:0007669"/>
    <property type="project" value="InterPro"/>
</dbReference>
<dbReference type="Pfam" id="PF13225">
    <property type="entry name" value="D27-like_C"/>
    <property type="match status" value="1"/>
</dbReference>
<dbReference type="AlphaFoldDB" id="A0AAE0F3L0"/>
<sequence length="391" mass="43144">MKAINMSLSTSPHLVGQKATILSKHKTFGSKSIPSSRNAQSRSSRCIVRADGSPVAWRGDDVKKSSLPILPNGKVDYTSIDRSPISMVLTATIRKLLVAEVGKDSDPRPWTEFDAVLTPVREVNDMVGTAEDVQGRARRVFEGILPALGIGWVPPLWRKFVQPAAPQWLSNYAFVLVFTNLFPWLMGPMEGVDHVDVPLPKALRDTFRNLPETIKLPQTVKAERCRFLESSSCASVCVNSCKVPSQNWLRDDFGMNMHIQPNYDDYSCQWKFGLVPPPLAEDEAVMVPCFANCPSEYKGEKDAIRQRMRAAAGFGIENGVDKYTGETLEQIAARASALAVSDAQLSITKDGSANSEDTLQLREEVVRGGGKCWSVDEERLEKISSIKASEV</sequence>
<dbReference type="InterPro" id="IPR025114">
    <property type="entry name" value="D27-like_C"/>
</dbReference>
<reference evidence="2 3" key="1">
    <citation type="journal article" date="2015" name="Genome Biol. Evol.">
        <title>Comparative Genomics of a Bacterivorous Green Alga Reveals Evolutionary Causalities and Consequences of Phago-Mixotrophic Mode of Nutrition.</title>
        <authorList>
            <person name="Burns J.A."/>
            <person name="Paasch A."/>
            <person name="Narechania A."/>
            <person name="Kim E."/>
        </authorList>
    </citation>
    <scope>NUCLEOTIDE SEQUENCE [LARGE SCALE GENOMIC DNA]</scope>
    <source>
        <strain evidence="2 3">PLY_AMNH</strain>
    </source>
</reference>
<proteinExistence type="predicted"/>
<dbReference type="PANTHER" id="PTHR33591">
    <property type="entry name" value="BETA-CAROTENE ISOMERASE D27"/>
    <property type="match status" value="1"/>
</dbReference>
<name>A0AAE0F3L0_9CHLO</name>
<organism evidence="2 3">
    <name type="scientific">Cymbomonas tetramitiformis</name>
    <dbReference type="NCBI Taxonomy" id="36881"/>
    <lineage>
        <taxon>Eukaryota</taxon>
        <taxon>Viridiplantae</taxon>
        <taxon>Chlorophyta</taxon>
        <taxon>Pyramimonadophyceae</taxon>
        <taxon>Pyramimonadales</taxon>
        <taxon>Pyramimonadaceae</taxon>
        <taxon>Cymbomonas</taxon>
    </lineage>
</organism>
<evidence type="ECO:0000313" key="3">
    <source>
        <dbReference type="Proteomes" id="UP001190700"/>
    </source>
</evidence>
<protein>
    <recommendedName>
        <fullName evidence="1">Beta-carotene isomerase D27-like C-terminal domain-containing protein</fullName>
    </recommendedName>
</protein>
<evidence type="ECO:0000313" key="2">
    <source>
        <dbReference type="EMBL" id="KAK3250117.1"/>
    </source>
</evidence>
<keyword evidence="3" id="KW-1185">Reference proteome</keyword>